<dbReference type="RefSeq" id="WP_065983607.1">
    <property type="nucleotide sequence ID" value="NZ_DALZXG010000005.1"/>
</dbReference>
<gene>
    <name evidence="2" type="ORF">NJF43_07945</name>
</gene>
<keyword evidence="1" id="KW-0472">Membrane</keyword>
<comment type="caution">
    <text evidence="2">The sequence shown here is derived from an EMBL/GenBank/DDBJ whole genome shotgun (WGS) entry which is preliminary data.</text>
</comment>
<organism evidence="2 3">
    <name type="scientific">Stutzerimonas nitrititolerans</name>
    <dbReference type="NCBI Taxonomy" id="2482751"/>
    <lineage>
        <taxon>Bacteria</taxon>
        <taxon>Pseudomonadati</taxon>
        <taxon>Pseudomonadota</taxon>
        <taxon>Gammaproteobacteria</taxon>
        <taxon>Pseudomonadales</taxon>
        <taxon>Pseudomonadaceae</taxon>
        <taxon>Stutzerimonas</taxon>
    </lineage>
</organism>
<proteinExistence type="predicted"/>
<evidence type="ECO:0000313" key="3">
    <source>
        <dbReference type="Proteomes" id="UP001165292"/>
    </source>
</evidence>
<keyword evidence="1" id="KW-1133">Transmembrane helix</keyword>
<evidence type="ECO:0000256" key="1">
    <source>
        <dbReference type="SAM" id="Phobius"/>
    </source>
</evidence>
<dbReference type="EMBL" id="JAMYBS010000006">
    <property type="protein sequence ID" value="MCO7544686.1"/>
    <property type="molecule type" value="Genomic_DNA"/>
</dbReference>
<reference evidence="2" key="1">
    <citation type="submission" date="2022-06" db="EMBL/GenBank/DDBJ databases">
        <title>Detection of beta-lactamases in bacteria of animal origin.</title>
        <authorList>
            <person name="Mlynarcik P."/>
            <person name="Zdarska V."/>
            <person name="Chudobova H."/>
            <person name="Prochazkova P."/>
            <person name="Hricova K."/>
            <person name="Mezerova K."/>
            <person name="Bardon J."/>
            <person name="Dolejska M."/>
            <person name="Sukkar I."/>
            <person name="Kolar M."/>
        </authorList>
    </citation>
    <scope>NUCLEOTIDE SEQUENCE</scope>
    <source>
        <strain evidence="2">S 300-3</strain>
    </source>
</reference>
<feature type="transmembrane region" description="Helical" evidence="1">
    <location>
        <begin position="6"/>
        <end position="30"/>
    </location>
</feature>
<dbReference type="InterPro" id="IPR019670">
    <property type="entry name" value="DUF2523"/>
</dbReference>
<protein>
    <submittedName>
        <fullName evidence="2">DUF2523 domain-containing protein</fullName>
    </submittedName>
</protein>
<dbReference type="AlphaFoldDB" id="A0AA41WFR1"/>
<dbReference type="Proteomes" id="UP001165292">
    <property type="component" value="Unassembled WGS sequence"/>
</dbReference>
<accession>A0AA41WFR1</accession>
<name>A0AA41WFR1_9GAMM</name>
<keyword evidence="1" id="KW-0812">Transmembrane</keyword>
<evidence type="ECO:0000313" key="2">
    <source>
        <dbReference type="EMBL" id="MCO7544686.1"/>
    </source>
</evidence>
<dbReference type="Pfam" id="PF10734">
    <property type="entry name" value="DUF2523"/>
    <property type="match status" value="1"/>
</dbReference>
<sequence length="110" mass="12229">MHFMFIAQLLIIIVGPLVKMVLRMLGWGFITYYGFNVIMQEAQDYLFGKMGDVGPVIQGILGLAKFDVVVNIYFAAISTRFILAGIDKAADIRRAQVWRKPGNTSGSIEA</sequence>